<organism evidence="1 2">
    <name type="scientific">Vibrio nigripulchritudo SOn1</name>
    <dbReference type="NCBI Taxonomy" id="1238450"/>
    <lineage>
        <taxon>Bacteria</taxon>
        <taxon>Pseudomonadati</taxon>
        <taxon>Pseudomonadota</taxon>
        <taxon>Gammaproteobacteria</taxon>
        <taxon>Vibrionales</taxon>
        <taxon>Vibrionaceae</taxon>
        <taxon>Vibrio</taxon>
    </lineage>
</organism>
<name>A0AAV2VYB3_9VIBR</name>
<comment type="caution">
    <text evidence="1">The sequence shown here is derived from an EMBL/GenBank/DDBJ whole genome shotgun (WGS) entry which is preliminary data.</text>
</comment>
<dbReference type="EMBL" id="CAOF01000185">
    <property type="protein sequence ID" value="CCO49744.1"/>
    <property type="molecule type" value="Genomic_DNA"/>
</dbReference>
<protein>
    <submittedName>
        <fullName evidence="1">Uncharacterized protein</fullName>
    </submittedName>
</protein>
<reference evidence="1 2" key="1">
    <citation type="journal article" date="2013" name="ISME J.">
        <title>Comparative genomics of pathogenic lineages of Vibrio nigripulchritudo identifies virulence-associated traits.</title>
        <authorList>
            <person name="Goudenege D."/>
            <person name="Labreuche Y."/>
            <person name="Krin E."/>
            <person name="Ansquer D."/>
            <person name="Mangenot S."/>
            <person name="Calteau A."/>
            <person name="Medigue C."/>
            <person name="Mazel D."/>
            <person name="Polz M.F."/>
            <person name="Le Roux F."/>
        </authorList>
    </citation>
    <scope>NUCLEOTIDE SEQUENCE [LARGE SCALE GENOMIC DNA]</scope>
    <source>
        <strain evidence="1 2">SOn1</strain>
    </source>
</reference>
<evidence type="ECO:0000313" key="2">
    <source>
        <dbReference type="Proteomes" id="UP000018211"/>
    </source>
</evidence>
<dbReference type="AlphaFoldDB" id="A0AAV2VYB3"/>
<evidence type="ECO:0000313" key="1">
    <source>
        <dbReference type="EMBL" id="CCO49744.1"/>
    </source>
</evidence>
<sequence>MTIKGLIVDAEQTELANTTLENKICLCMNPFSPYSYLN</sequence>
<gene>
    <name evidence="1" type="ORF">VIBNISOn1_890013</name>
</gene>
<dbReference type="Proteomes" id="UP000018211">
    <property type="component" value="Unassembled WGS sequence"/>
</dbReference>
<accession>A0AAV2VYB3</accession>
<proteinExistence type="predicted"/>